<evidence type="ECO:0000313" key="2">
    <source>
        <dbReference type="EMBL" id="KCW57596.1"/>
    </source>
</evidence>
<organism evidence="2">
    <name type="scientific">Eucalyptus grandis</name>
    <name type="common">Flooded gum</name>
    <dbReference type="NCBI Taxonomy" id="71139"/>
    <lineage>
        <taxon>Eukaryota</taxon>
        <taxon>Viridiplantae</taxon>
        <taxon>Streptophyta</taxon>
        <taxon>Embryophyta</taxon>
        <taxon>Tracheophyta</taxon>
        <taxon>Spermatophyta</taxon>
        <taxon>Magnoliopsida</taxon>
        <taxon>eudicotyledons</taxon>
        <taxon>Gunneridae</taxon>
        <taxon>Pentapetalae</taxon>
        <taxon>rosids</taxon>
        <taxon>malvids</taxon>
        <taxon>Myrtales</taxon>
        <taxon>Myrtaceae</taxon>
        <taxon>Myrtoideae</taxon>
        <taxon>Eucalypteae</taxon>
        <taxon>Eucalyptus</taxon>
    </lineage>
</organism>
<dbReference type="EMBL" id="KK198760">
    <property type="protein sequence ID" value="KCW57596.1"/>
    <property type="molecule type" value="Genomic_DNA"/>
</dbReference>
<proteinExistence type="predicted"/>
<reference evidence="2" key="1">
    <citation type="submission" date="2013-07" db="EMBL/GenBank/DDBJ databases">
        <title>The genome of Eucalyptus grandis.</title>
        <authorList>
            <person name="Schmutz J."/>
            <person name="Hayes R."/>
            <person name="Myburg A."/>
            <person name="Tuskan G."/>
            <person name="Grattapaglia D."/>
            <person name="Rokhsar D.S."/>
        </authorList>
    </citation>
    <scope>NUCLEOTIDE SEQUENCE</scope>
    <source>
        <tissue evidence="2">Leaf extractions</tissue>
    </source>
</reference>
<accession>A0A059AVC7</accession>
<protein>
    <submittedName>
        <fullName evidence="2">Uncharacterized protein</fullName>
    </submittedName>
</protein>
<gene>
    <name evidence="2" type="ORF">EUGRSUZ_H00369</name>
</gene>
<dbReference type="AlphaFoldDB" id="A0A059AVC7"/>
<feature type="compositionally biased region" description="Basic and acidic residues" evidence="1">
    <location>
        <begin position="45"/>
        <end position="62"/>
    </location>
</feature>
<feature type="region of interest" description="Disordered" evidence="1">
    <location>
        <begin position="44"/>
        <end position="69"/>
    </location>
</feature>
<evidence type="ECO:0000256" key="1">
    <source>
        <dbReference type="SAM" id="MobiDB-lite"/>
    </source>
</evidence>
<dbReference type="InParanoid" id="A0A059AVC7"/>
<dbReference type="Gramene" id="KCW57596">
    <property type="protein sequence ID" value="KCW57596"/>
    <property type="gene ID" value="EUGRSUZ_H00369"/>
</dbReference>
<name>A0A059AVC7_EUCGR</name>
<sequence>MLVWMHQSIQPNRKKKGETVKKLREKTLMKVMNDISINKASACEKSVKGDDKGLKDTQRRNDPMGNGEN</sequence>